<keyword evidence="3" id="KW-0808">Transferase</keyword>
<feature type="region of interest" description="Disordered" evidence="4">
    <location>
        <begin position="206"/>
        <end position="268"/>
    </location>
</feature>
<proteinExistence type="inferred from homology"/>
<dbReference type="EMBL" id="JAEHOC010000009">
    <property type="protein sequence ID" value="KAG2438476.1"/>
    <property type="molecule type" value="Genomic_DNA"/>
</dbReference>
<evidence type="ECO:0000256" key="2">
    <source>
        <dbReference type="ARBA" id="ARBA00022603"/>
    </source>
</evidence>
<dbReference type="InterPro" id="IPR029063">
    <property type="entry name" value="SAM-dependent_MTases_sf"/>
</dbReference>
<dbReference type="Proteomes" id="UP000650467">
    <property type="component" value="Unassembled WGS sequence"/>
</dbReference>
<evidence type="ECO:0008006" key="7">
    <source>
        <dbReference type="Google" id="ProtNLM"/>
    </source>
</evidence>
<gene>
    <name evidence="5" type="ORF">HXX76_005029</name>
</gene>
<evidence type="ECO:0000313" key="6">
    <source>
        <dbReference type="Proteomes" id="UP000650467"/>
    </source>
</evidence>
<dbReference type="SUPFAM" id="SSF53335">
    <property type="entry name" value="S-adenosyl-L-methionine-dependent methyltransferases"/>
    <property type="match status" value="1"/>
</dbReference>
<dbReference type="PANTHER" id="PTHR12176:SF80">
    <property type="entry name" value="EEF1A LYSINE METHYLTRANSFERASE 4"/>
    <property type="match status" value="1"/>
</dbReference>
<dbReference type="AlphaFoldDB" id="A0A835W7J6"/>
<name>A0A835W7J6_CHLIN</name>
<feature type="compositionally biased region" description="Low complexity" evidence="4">
    <location>
        <begin position="238"/>
        <end position="247"/>
    </location>
</feature>
<evidence type="ECO:0000313" key="5">
    <source>
        <dbReference type="EMBL" id="KAG2438476.1"/>
    </source>
</evidence>
<dbReference type="PANTHER" id="PTHR12176">
    <property type="entry name" value="SAM-DEPENDENT METHYLTRANSFERASE SUPERFAMILY PROTEIN"/>
    <property type="match status" value="1"/>
</dbReference>
<dbReference type="InterPro" id="IPR051419">
    <property type="entry name" value="Lys/N-term_MeTrsfase_sf"/>
</dbReference>
<keyword evidence="2" id="KW-0489">Methyltransferase</keyword>
<accession>A0A835W7J6</accession>
<sequence length="284" mass="30508">MAFATAEHWEERLASEAEHLDWLCSYATLRKIVLDLLNHWPPPLPNILLVGTGLSTFAEDLYDNGFKYITVLDFAASAAEVHRQRAARPARTGLQVVQRSVADAEWPELDGTPDGGREFGIVVDKGVIDCLLTARDGIDRAAAAVANVFSRMTTPGVWISVSHSPPGQRRDMYCTTAASAAGLSPVYWHEFKVKRVRLPPLEYAATSTLPGPEEVEDMPGAGFRLSAPPGATDPQPQGAAGRVAAASVGGGAAEKTPAQGQGSQGECDDLEFQEDVAYIYIMTK</sequence>
<keyword evidence="6" id="KW-1185">Reference proteome</keyword>
<protein>
    <recommendedName>
        <fullName evidence="7">Methyltransferase type 11 domain-containing protein</fullName>
    </recommendedName>
</protein>
<dbReference type="Gene3D" id="3.40.50.150">
    <property type="entry name" value="Vaccinia Virus protein VP39"/>
    <property type="match status" value="1"/>
</dbReference>
<evidence type="ECO:0000256" key="4">
    <source>
        <dbReference type="SAM" id="MobiDB-lite"/>
    </source>
</evidence>
<reference evidence="5" key="1">
    <citation type="journal article" date="2020" name="bioRxiv">
        <title>Comparative genomics of Chlamydomonas.</title>
        <authorList>
            <person name="Craig R.J."/>
            <person name="Hasan A.R."/>
            <person name="Ness R.W."/>
            <person name="Keightley P.D."/>
        </authorList>
    </citation>
    <scope>NUCLEOTIDE SEQUENCE</scope>
    <source>
        <strain evidence="5">SAG 7.73</strain>
    </source>
</reference>
<organism evidence="5 6">
    <name type="scientific">Chlamydomonas incerta</name>
    <dbReference type="NCBI Taxonomy" id="51695"/>
    <lineage>
        <taxon>Eukaryota</taxon>
        <taxon>Viridiplantae</taxon>
        <taxon>Chlorophyta</taxon>
        <taxon>core chlorophytes</taxon>
        <taxon>Chlorophyceae</taxon>
        <taxon>CS clade</taxon>
        <taxon>Chlamydomonadales</taxon>
        <taxon>Chlamydomonadaceae</taxon>
        <taxon>Chlamydomonas</taxon>
    </lineage>
</organism>
<dbReference type="GO" id="GO:0008168">
    <property type="term" value="F:methyltransferase activity"/>
    <property type="evidence" value="ECO:0007669"/>
    <property type="project" value="UniProtKB-KW"/>
</dbReference>
<dbReference type="GO" id="GO:0032259">
    <property type="term" value="P:methylation"/>
    <property type="evidence" value="ECO:0007669"/>
    <property type="project" value="UniProtKB-KW"/>
</dbReference>
<evidence type="ECO:0000256" key="3">
    <source>
        <dbReference type="ARBA" id="ARBA00022679"/>
    </source>
</evidence>
<comment type="similarity">
    <text evidence="1">Belongs to the methyltransferase superfamily.</text>
</comment>
<evidence type="ECO:0000256" key="1">
    <source>
        <dbReference type="ARBA" id="ARBA00008361"/>
    </source>
</evidence>
<comment type="caution">
    <text evidence="5">The sequence shown here is derived from an EMBL/GenBank/DDBJ whole genome shotgun (WGS) entry which is preliminary data.</text>
</comment>
<dbReference type="OrthoDB" id="411785at2759"/>